<organism evidence="1 2">
    <name type="scientific">Acinetobacter thutiue</name>
    <dbReference type="NCBI Taxonomy" id="2998078"/>
    <lineage>
        <taxon>Bacteria</taxon>
        <taxon>Pseudomonadati</taxon>
        <taxon>Pseudomonadota</taxon>
        <taxon>Gammaproteobacteria</taxon>
        <taxon>Moraxellales</taxon>
        <taxon>Moraxellaceae</taxon>
        <taxon>Acinetobacter</taxon>
    </lineage>
</organism>
<keyword evidence="2" id="KW-1185">Reference proteome</keyword>
<evidence type="ECO:0000313" key="2">
    <source>
        <dbReference type="Proteomes" id="UP001168524"/>
    </source>
</evidence>
<protein>
    <submittedName>
        <fullName evidence="1">Uncharacterized protein</fullName>
    </submittedName>
</protein>
<name>A0ABT7WKK8_9GAMM</name>
<evidence type="ECO:0000313" key="1">
    <source>
        <dbReference type="EMBL" id="MDN0013229.1"/>
    </source>
</evidence>
<dbReference type="EMBL" id="JAUDZE010000001">
    <property type="protein sequence ID" value="MDN0013229.1"/>
    <property type="molecule type" value="Genomic_DNA"/>
</dbReference>
<dbReference type="Proteomes" id="UP001168524">
    <property type="component" value="Unassembled WGS sequence"/>
</dbReference>
<gene>
    <name evidence="1" type="ORF">QTA56_03115</name>
</gene>
<reference evidence="1" key="1">
    <citation type="submission" date="2023-06" db="EMBL/GenBank/DDBJ databases">
        <title>Two novel species of Acinetobacter isolated from motorbike repairing workshop in Vietnam.</title>
        <authorList>
            <person name="Le N.T.T."/>
        </authorList>
    </citation>
    <scope>NUCLEOTIDE SEQUENCE</scope>
    <source>
        <strain evidence="1">VNH17</strain>
    </source>
</reference>
<sequence>MNFDTIFKEAISLSSREKLRLASLLMQLALENEESHTKPIQVNESSANEELLDFNSIKERLLKSKPSKVKSLENFIDAMFQFKGSISESERNQLINDLQKAKVLRIELNKVIYL</sequence>
<dbReference type="RefSeq" id="WP_267979485.1">
    <property type="nucleotide sequence ID" value="NZ_JAPQKF010000001.1"/>
</dbReference>
<accession>A0ABT7WKK8</accession>
<comment type="caution">
    <text evidence="1">The sequence shown here is derived from an EMBL/GenBank/DDBJ whole genome shotgun (WGS) entry which is preliminary data.</text>
</comment>
<proteinExistence type="predicted"/>